<gene>
    <name evidence="2" type="ORF">HCJ94_08550</name>
</gene>
<keyword evidence="1" id="KW-0812">Transmembrane</keyword>
<name>A0ABX0Z7K3_9ACTN</name>
<sequence>MELRRSRRLLVMGIVFVAGGGLVLLCGIAGSSIGAWILGGFALLLGGALVVSELRPFRFHIGADGLTLRAAGLNRLVSWAEIDALVLDEPVPTIGRNKPTSPTLLLVPAGSTIDRPLDGKSPLDGRAGLVLLELDDVRQPVDEVAEALARFAGGRFTDVRQLRRARFDSPDLTIGLRGYEPTRVDELIRRAQDALLSGNGLQRYGARAELDDARKNLPIAMRGYNHGQVDALLDELSAELARWPHDDTEPE</sequence>
<reference evidence="2 3" key="1">
    <citation type="submission" date="2020-03" db="EMBL/GenBank/DDBJ databases">
        <title>WGS of actinomycetes isolated from Thailand.</title>
        <authorList>
            <person name="Thawai C."/>
        </authorList>
    </citation>
    <scope>NUCLEOTIDE SEQUENCE [LARGE SCALE GENOMIC DNA]</scope>
    <source>
        <strain evidence="2 3">HSS6-12</strain>
    </source>
</reference>
<keyword evidence="1" id="KW-0472">Membrane</keyword>
<keyword evidence="1" id="KW-1133">Transmembrane helix</keyword>
<organism evidence="2 3">
    <name type="scientific">Micromonospora thermarum</name>
    <dbReference type="NCBI Taxonomy" id="2720024"/>
    <lineage>
        <taxon>Bacteria</taxon>
        <taxon>Bacillati</taxon>
        <taxon>Actinomycetota</taxon>
        <taxon>Actinomycetes</taxon>
        <taxon>Micromonosporales</taxon>
        <taxon>Micromonosporaceae</taxon>
        <taxon>Micromonospora</taxon>
    </lineage>
</organism>
<evidence type="ECO:0000256" key="1">
    <source>
        <dbReference type="SAM" id="Phobius"/>
    </source>
</evidence>
<dbReference type="EMBL" id="JAATEO010000007">
    <property type="protein sequence ID" value="NJP32025.1"/>
    <property type="molecule type" value="Genomic_DNA"/>
</dbReference>
<evidence type="ECO:0008006" key="4">
    <source>
        <dbReference type="Google" id="ProtNLM"/>
    </source>
</evidence>
<evidence type="ECO:0000313" key="3">
    <source>
        <dbReference type="Proteomes" id="UP000783871"/>
    </source>
</evidence>
<proteinExistence type="predicted"/>
<comment type="caution">
    <text evidence="2">The sequence shown here is derived from an EMBL/GenBank/DDBJ whole genome shotgun (WGS) entry which is preliminary data.</text>
</comment>
<feature type="transmembrane region" description="Helical" evidence="1">
    <location>
        <begin position="36"/>
        <end position="54"/>
    </location>
</feature>
<feature type="transmembrane region" description="Helical" evidence="1">
    <location>
        <begin position="9"/>
        <end position="30"/>
    </location>
</feature>
<evidence type="ECO:0000313" key="2">
    <source>
        <dbReference type="EMBL" id="NJP32025.1"/>
    </source>
</evidence>
<dbReference type="RefSeq" id="WP_168000428.1">
    <property type="nucleotide sequence ID" value="NZ_JAATEO010000007.1"/>
</dbReference>
<accession>A0ABX0Z7K3</accession>
<dbReference type="Proteomes" id="UP000783871">
    <property type="component" value="Unassembled WGS sequence"/>
</dbReference>
<keyword evidence="3" id="KW-1185">Reference proteome</keyword>
<protein>
    <recommendedName>
        <fullName evidence="4">DivIVA domain-containing protein</fullName>
    </recommendedName>
</protein>